<keyword evidence="2" id="KW-1185">Reference proteome</keyword>
<dbReference type="EMBL" id="ML119122">
    <property type="protein sequence ID" value="RPB13657.1"/>
    <property type="molecule type" value="Genomic_DNA"/>
</dbReference>
<name>A0A3N4KT31_9PEZI</name>
<proteinExistence type="predicted"/>
<evidence type="ECO:0000313" key="2">
    <source>
        <dbReference type="Proteomes" id="UP000277580"/>
    </source>
</evidence>
<reference evidence="1 2" key="1">
    <citation type="journal article" date="2018" name="Nat. Ecol. Evol.">
        <title>Pezizomycetes genomes reveal the molecular basis of ectomycorrhizal truffle lifestyle.</title>
        <authorList>
            <person name="Murat C."/>
            <person name="Payen T."/>
            <person name="Noel B."/>
            <person name="Kuo A."/>
            <person name="Morin E."/>
            <person name="Chen J."/>
            <person name="Kohler A."/>
            <person name="Krizsan K."/>
            <person name="Balestrini R."/>
            <person name="Da Silva C."/>
            <person name="Montanini B."/>
            <person name="Hainaut M."/>
            <person name="Levati E."/>
            <person name="Barry K.W."/>
            <person name="Belfiori B."/>
            <person name="Cichocki N."/>
            <person name="Clum A."/>
            <person name="Dockter R.B."/>
            <person name="Fauchery L."/>
            <person name="Guy J."/>
            <person name="Iotti M."/>
            <person name="Le Tacon F."/>
            <person name="Lindquist E.A."/>
            <person name="Lipzen A."/>
            <person name="Malagnac F."/>
            <person name="Mello A."/>
            <person name="Molinier V."/>
            <person name="Miyauchi S."/>
            <person name="Poulain J."/>
            <person name="Riccioni C."/>
            <person name="Rubini A."/>
            <person name="Sitrit Y."/>
            <person name="Splivallo R."/>
            <person name="Traeger S."/>
            <person name="Wang M."/>
            <person name="Zifcakova L."/>
            <person name="Wipf D."/>
            <person name="Zambonelli A."/>
            <person name="Paolocci F."/>
            <person name="Nowrousian M."/>
            <person name="Ottonello S."/>
            <person name="Baldrian P."/>
            <person name="Spatafora J.W."/>
            <person name="Henrissat B."/>
            <person name="Nagy L.G."/>
            <person name="Aury J.M."/>
            <person name="Wincker P."/>
            <person name="Grigoriev I.V."/>
            <person name="Bonfante P."/>
            <person name="Martin F.M."/>
        </authorList>
    </citation>
    <scope>NUCLEOTIDE SEQUENCE [LARGE SCALE GENOMIC DNA]</scope>
    <source>
        <strain evidence="1 2">CCBAS932</strain>
    </source>
</reference>
<dbReference type="AlphaFoldDB" id="A0A3N4KT31"/>
<dbReference type="Proteomes" id="UP000277580">
    <property type="component" value="Unassembled WGS sequence"/>
</dbReference>
<dbReference type="InParanoid" id="A0A3N4KT31"/>
<dbReference type="OrthoDB" id="5281227at2759"/>
<organism evidence="1 2">
    <name type="scientific">Morchella conica CCBAS932</name>
    <dbReference type="NCBI Taxonomy" id="1392247"/>
    <lineage>
        <taxon>Eukaryota</taxon>
        <taxon>Fungi</taxon>
        <taxon>Dikarya</taxon>
        <taxon>Ascomycota</taxon>
        <taxon>Pezizomycotina</taxon>
        <taxon>Pezizomycetes</taxon>
        <taxon>Pezizales</taxon>
        <taxon>Morchellaceae</taxon>
        <taxon>Morchella</taxon>
    </lineage>
</organism>
<evidence type="ECO:0000313" key="1">
    <source>
        <dbReference type="EMBL" id="RPB13657.1"/>
    </source>
</evidence>
<accession>A0A3N4KT31</accession>
<dbReference type="Gene3D" id="2.170.270.10">
    <property type="entry name" value="SET domain"/>
    <property type="match status" value="1"/>
</dbReference>
<sequence>MFQIEDNDPCTEIKRIRLYAYRDIKAGEELTRCYLVPQSLNKPAPERTRRALSQTRDLAKKKMRLEDDVVERRAWIWNTWGFYCICLKCVGQWDIIVRFGPAISVKWKCLDRWVIDYSMSDQELSTLLSGFIAEWETKNMRITPKEKIQIMAQRTVFTLRKFGQRVKIREVLKLKRNDKHKQNMEVTKHSRYAKIMCLTFD</sequence>
<dbReference type="SUPFAM" id="SSF82199">
    <property type="entry name" value="SET domain"/>
    <property type="match status" value="1"/>
</dbReference>
<dbReference type="InterPro" id="IPR046341">
    <property type="entry name" value="SET_dom_sf"/>
</dbReference>
<gene>
    <name evidence="1" type="ORF">P167DRAFT_573311</name>
</gene>
<protein>
    <recommendedName>
        <fullName evidence="3">SET domain-containing protein</fullName>
    </recommendedName>
</protein>
<evidence type="ECO:0008006" key="3">
    <source>
        <dbReference type="Google" id="ProtNLM"/>
    </source>
</evidence>